<dbReference type="EMBL" id="SDMP01000017">
    <property type="protein sequence ID" value="RYQ98508.1"/>
    <property type="molecule type" value="Genomic_DNA"/>
</dbReference>
<feature type="domain" description="Amine oxidase" evidence="1">
    <location>
        <begin position="2"/>
        <end position="91"/>
    </location>
</feature>
<reference evidence="2 3" key="1">
    <citation type="submission" date="2019-01" db="EMBL/GenBank/DDBJ databases">
        <title>Sequencing of cultivated peanut Arachis hypogaea provides insights into genome evolution and oil improvement.</title>
        <authorList>
            <person name="Chen X."/>
        </authorList>
    </citation>
    <scope>NUCLEOTIDE SEQUENCE [LARGE SCALE GENOMIC DNA]</scope>
    <source>
        <strain evidence="3">cv. Fuhuasheng</strain>
        <tissue evidence="2">Leaves</tissue>
    </source>
</reference>
<dbReference type="PANTHER" id="PTHR31384:SF8">
    <property type="entry name" value="AUXIN RESPONSE FACTOR 11"/>
    <property type="match status" value="1"/>
</dbReference>
<dbReference type="STRING" id="3818.A0A444Y9A5"/>
<gene>
    <name evidence="2" type="ORF">Ahy_B07g086237</name>
</gene>
<evidence type="ECO:0000313" key="3">
    <source>
        <dbReference type="Proteomes" id="UP000289738"/>
    </source>
</evidence>
<dbReference type="GO" id="GO:0009725">
    <property type="term" value="P:response to hormone"/>
    <property type="evidence" value="ECO:0007669"/>
    <property type="project" value="InterPro"/>
</dbReference>
<proteinExistence type="predicted"/>
<dbReference type="Proteomes" id="UP000289738">
    <property type="component" value="Chromosome B07"/>
</dbReference>
<evidence type="ECO:0000259" key="1">
    <source>
        <dbReference type="Pfam" id="PF01593"/>
    </source>
</evidence>
<dbReference type="GO" id="GO:0016491">
    <property type="term" value="F:oxidoreductase activity"/>
    <property type="evidence" value="ECO:0007669"/>
    <property type="project" value="InterPro"/>
</dbReference>
<dbReference type="GO" id="GO:0003677">
    <property type="term" value="F:DNA binding"/>
    <property type="evidence" value="ECO:0007669"/>
    <property type="project" value="InterPro"/>
</dbReference>
<dbReference type="InterPro" id="IPR044835">
    <property type="entry name" value="ARF_plant"/>
</dbReference>
<name>A0A444Y9A5_ARAHY</name>
<dbReference type="AlphaFoldDB" id="A0A444Y9A5"/>
<dbReference type="InterPro" id="IPR002937">
    <property type="entry name" value="Amino_oxidase"/>
</dbReference>
<protein>
    <recommendedName>
        <fullName evidence="1">Amine oxidase domain-containing protein</fullName>
    </recommendedName>
</protein>
<dbReference type="PANTHER" id="PTHR31384">
    <property type="entry name" value="AUXIN RESPONSE FACTOR 4-RELATED"/>
    <property type="match status" value="1"/>
</dbReference>
<accession>A0A444Y9A5</accession>
<dbReference type="GO" id="GO:0006355">
    <property type="term" value="P:regulation of DNA-templated transcription"/>
    <property type="evidence" value="ECO:0007669"/>
    <property type="project" value="InterPro"/>
</dbReference>
<sequence length="146" mass="16703">MSTTVELLDQGHEVDIYESRTFIGEKVGSVVDKKGNQIEMGFITNRNGAGDDLFRELWRLCAGPLMDVPCVQDRVFYFPQGHIELFPEPTEQDLRQMKNQKSPKYDLPSKILCRVIDVKCLLDIFAEFEIELLGSEGIVNKEDSKF</sequence>
<organism evidence="2 3">
    <name type="scientific">Arachis hypogaea</name>
    <name type="common">Peanut</name>
    <dbReference type="NCBI Taxonomy" id="3818"/>
    <lineage>
        <taxon>Eukaryota</taxon>
        <taxon>Viridiplantae</taxon>
        <taxon>Streptophyta</taxon>
        <taxon>Embryophyta</taxon>
        <taxon>Tracheophyta</taxon>
        <taxon>Spermatophyta</taxon>
        <taxon>Magnoliopsida</taxon>
        <taxon>eudicotyledons</taxon>
        <taxon>Gunneridae</taxon>
        <taxon>Pentapetalae</taxon>
        <taxon>rosids</taxon>
        <taxon>fabids</taxon>
        <taxon>Fabales</taxon>
        <taxon>Fabaceae</taxon>
        <taxon>Papilionoideae</taxon>
        <taxon>50 kb inversion clade</taxon>
        <taxon>dalbergioids sensu lato</taxon>
        <taxon>Dalbergieae</taxon>
        <taxon>Pterocarpus clade</taxon>
        <taxon>Arachis</taxon>
    </lineage>
</organism>
<keyword evidence="3" id="KW-1185">Reference proteome</keyword>
<dbReference type="Pfam" id="PF01593">
    <property type="entry name" value="Amino_oxidase"/>
    <property type="match status" value="1"/>
</dbReference>
<comment type="caution">
    <text evidence="2">The sequence shown here is derived from an EMBL/GenBank/DDBJ whole genome shotgun (WGS) entry which is preliminary data.</text>
</comment>
<evidence type="ECO:0000313" key="2">
    <source>
        <dbReference type="EMBL" id="RYQ98508.1"/>
    </source>
</evidence>